<evidence type="ECO:0000256" key="3">
    <source>
        <dbReference type="ARBA" id="ARBA00022723"/>
    </source>
</evidence>
<keyword evidence="3 7" id="KW-0479">Metal-binding</keyword>
<dbReference type="PANTHER" id="PTHR11804">
    <property type="entry name" value="PROTEASE M3 THIMET OLIGOPEPTIDASE-RELATED"/>
    <property type="match status" value="1"/>
</dbReference>
<evidence type="ECO:0000256" key="4">
    <source>
        <dbReference type="ARBA" id="ARBA00022801"/>
    </source>
</evidence>
<evidence type="ECO:0000313" key="9">
    <source>
        <dbReference type="EMBL" id="CCH73022.1"/>
    </source>
</evidence>
<dbReference type="InterPro" id="IPR024079">
    <property type="entry name" value="MetalloPept_cat_dom_sf"/>
</dbReference>
<proteinExistence type="inferred from homology"/>
<dbReference type="GO" id="GO:0004222">
    <property type="term" value="F:metalloendopeptidase activity"/>
    <property type="evidence" value="ECO:0007669"/>
    <property type="project" value="InterPro"/>
</dbReference>
<keyword evidence="2 7" id="KW-0645">Protease</keyword>
<dbReference type="Gene3D" id="1.10.1370.10">
    <property type="entry name" value="Neurolysin, domain 3"/>
    <property type="match status" value="1"/>
</dbReference>
<dbReference type="EMBL" id="CAJA01000145">
    <property type="protein sequence ID" value="CCH73022.1"/>
    <property type="molecule type" value="Genomic_DNA"/>
</dbReference>
<sequence>MPMQPLELPGPHGDWAQFVDDLVECGLADARRIATGLKDGAPRSAHEVLDRWNDSSIAVSTAGGVAGLLAQVHPEVEVRTRSEAALQELAKFGSELSLDKELYAVFAAVDGGGLDPEAARLLAKVLRDFRRSGVDRDDATRDRLKAIDERLTVLGQDFSRIIRDDVRTIRIAPERLDGLPKDYVDAHPPGDDGLVAITTDYPDLIPFTTFAHDGAARRELHTAFLNRGWPDNDPVLHEILDLRHEMATLLGYPDWAAYDAEVKMIGTGEAIGEFIERITDLADAPGRRDLAVLLARARQDDPGIEALTAADNAYYSELVRREDYEVDAQEVRRYFDFAKVSAGLLDVTGRLFGVSYRPRDDAPVWHEAVTAYDVLRGDEMIGRIYLDLHPREGKFKHAAQFGLVSGVAGRDLPEGALVCNFPTGLMEHTDVVTLFHEFGHLVHHVLGGAQRWVRFSGVATEWDFVEAPSQMLEEWAWDANVLRSFATDADGVAIPGELVAKMVAAHEFGKGRHARTQMFYAATSLGLHRDRPADHTAYVAELQERYDLLAQLPDTHFQAAFGHLDGYGSGYYTYMWSLVIAKDMFSAFDGTNLFDPKVAERYRDRVLAQGGRADAADLVADFLGQPYSFDTFGEWLAR</sequence>
<dbReference type="Gene3D" id="3.40.390.10">
    <property type="entry name" value="Collagenase (Catalytic Domain)"/>
    <property type="match status" value="1"/>
</dbReference>
<dbReference type="OrthoDB" id="9773538at2"/>
<evidence type="ECO:0000313" key="10">
    <source>
        <dbReference type="Proteomes" id="UP000035763"/>
    </source>
</evidence>
<dbReference type="SUPFAM" id="SSF55486">
    <property type="entry name" value="Metalloproteases ('zincins'), catalytic domain"/>
    <property type="match status" value="1"/>
</dbReference>
<evidence type="ECO:0000256" key="5">
    <source>
        <dbReference type="ARBA" id="ARBA00022833"/>
    </source>
</evidence>
<accession>W6JVJ5</accession>
<dbReference type="InterPro" id="IPR024080">
    <property type="entry name" value="Neurolysin/TOP_N"/>
</dbReference>
<evidence type="ECO:0000256" key="7">
    <source>
        <dbReference type="RuleBase" id="RU003435"/>
    </source>
</evidence>
<dbReference type="GO" id="GO:0006518">
    <property type="term" value="P:peptide metabolic process"/>
    <property type="evidence" value="ECO:0007669"/>
    <property type="project" value="TreeGrafter"/>
</dbReference>
<dbReference type="RefSeq" id="WP_048698496.1">
    <property type="nucleotide sequence ID" value="NZ_HG764815.1"/>
</dbReference>
<dbReference type="PANTHER" id="PTHR11804:SF84">
    <property type="entry name" value="SACCHAROLYSIN"/>
    <property type="match status" value="1"/>
</dbReference>
<dbReference type="Proteomes" id="UP000035763">
    <property type="component" value="Unassembled WGS sequence"/>
</dbReference>
<protein>
    <submittedName>
        <fullName evidence="9">Thimet oligopeptidase</fullName>
        <ecNumber evidence="9">3.4.24.15</ecNumber>
    </submittedName>
</protein>
<dbReference type="InterPro" id="IPR024077">
    <property type="entry name" value="Neurolysin/TOP_dom2"/>
</dbReference>
<dbReference type="GO" id="GO:0046872">
    <property type="term" value="F:metal ion binding"/>
    <property type="evidence" value="ECO:0007669"/>
    <property type="project" value="UniProtKB-UniRule"/>
</dbReference>
<dbReference type="GO" id="GO:0006508">
    <property type="term" value="P:proteolysis"/>
    <property type="evidence" value="ECO:0007669"/>
    <property type="project" value="UniProtKB-KW"/>
</dbReference>
<evidence type="ECO:0000256" key="1">
    <source>
        <dbReference type="ARBA" id="ARBA00006040"/>
    </source>
</evidence>
<dbReference type="AlphaFoldDB" id="W6JVJ5"/>
<dbReference type="InterPro" id="IPR001567">
    <property type="entry name" value="Pept_M3A_M3B_dom"/>
</dbReference>
<dbReference type="Gene3D" id="1.20.1050.40">
    <property type="entry name" value="Endopeptidase. Chain P, domain 1"/>
    <property type="match status" value="1"/>
</dbReference>
<keyword evidence="10" id="KW-1185">Reference proteome</keyword>
<comment type="similarity">
    <text evidence="1 7">Belongs to the peptidase M3 family.</text>
</comment>
<keyword evidence="6 7" id="KW-0482">Metalloprotease</keyword>
<name>W6JVJ5_9MICO</name>
<dbReference type="STRING" id="1193182.BN11_2290004"/>
<keyword evidence="5 7" id="KW-0862">Zinc</keyword>
<gene>
    <name evidence="9" type="ORF">BN11_2290004</name>
</gene>
<comment type="caution">
    <text evidence="9">The sequence shown here is derived from an EMBL/GenBank/DDBJ whole genome shotgun (WGS) entry which is preliminary data.</text>
</comment>
<evidence type="ECO:0000259" key="8">
    <source>
        <dbReference type="Pfam" id="PF01432"/>
    </source>
</evidence>
<reference evidence="9 10" key="1">
    <citation type="journal article" date="2013" name="ISME J.">
        <title>A metabolic model for members of the genus Tetrasphaera involved in enhanced biological phosphorus removal.</title>
        <authorList>
            <person name="Kristiansen R."/>
            <person name="Nguyen H.T.T."/>
            <person name="Saunders A.M."/>
            <person name="Nielsen J.L."/>
            <person name="Wimmer R."/>
            <person name="Le V.Q."/>
            <person name="McIlroy S.J."/>
            <person name="Petrovski S."/>
            <person name="Seviour R.J."/>
            <person name="Calteau A."/>
            <person name="Nielsen K.L."/>
            <person name="Nielsen P.H."/>
        </authorList>
    </citation>
    <scope>NUCLEOTIDE SEQUENCE [LARGE SCALE GENOMIC DNA]</scope>
    <source>
        <strain evidence="9 10">Ben110</strain>
    </source>
</reference>
<comment type="cofactor">
    <cofactor evidence="7">
        <name>Zn(2+)</name>
        <dbReference type="ChEBI" id="CHEBI:29105"/>
    </cofactor>
    <text evidence="7">Binds 1 zinc ion.</text>
</comment>
<evidence type="ECO:0000256" key="2">
    <source>
        <dbReference type="ARBA" id="ARBA00022670"/>
    </source>
</evidence>
<dbReference type="Pfam" id="PF01432">
    <property type="entry name" value="Peptidase_M3"/>
    <property type="match status" value="1"/>
</dbReference>
<feature type="domain" description="Peptidase M3A/M3B catalytic" evidence="8">
    <location>
        <begin position="212"/>
        <end position="632"/>
    </location>
</feature>
<organism evidence="9 10">
    <name type="scientific">Nostocoides australiense Ben110</name>
    <dbReference type="NCBI Taxonomy" id="1193182"/>
    <lineage>
        <taxon>Bacteria</taxon>
        <taxon>Bacillati</taxon>
        <taxon>Actinomycetota</taxon>
        <taxon>Actinomycetes</taxon>
        <taxon>Micrococcales</taxon>
        <taxon>Intrasporangiaceae</taxon>
        <taxon>Nostocoides</taxon>
    </lineage>
</organism>
<dbReference type="InterPro" id="IPR045090">
    <property type="entry name" value="Pept_M3A_M3B"/>
</dbReference>
<dbReference type="CDD" id="cd06455">
    <property type="entry name" value="M3A_TOP"/>
    <property type="match status" value="1"/>
</dbReference>
<dbReference type="EC" id="3.4.24.15" evidence="9"/>
<evidence type="ECO:0000256" key="6">
    <source>
        <dbReference type="ARBA" id="ARBA00023049"/>
    </source>
</evidence>
<keyword evidence="4 7" id="KW-0378">Hydrolase</keyword>